<keyword evidence="2" id="KW-1185">Reference proteome</keyword>
<reference evidence="1" key="1">
    <citation type="submission" date="2020-07" db="EMBL/GenBank/DDBJ databases">
        <title>Multicomponent nature underlies the extraordinary mechanical properties of spider dragline silk.</title>
        <authorList>
            <person name="Kono N."/>
            <person name="Nakamura H."/>
            <person name="Mori M."/>
            <person name="Yoshida Y."/>
            <person name="Ohtoshi R."/>
            <person name="Malay A.D."/>
            <person name="Moran D.A.P."/>
            <person name="Tomita M."/>
            <person name="Numata K."/>
            <person name="Arakawa K."/>
        </authorList>
    </citation>
    <scope>NUCLEOTIDE SEQUENCE</scope>
</reference>
<accession>A0A8X6LG94</accession>
<evidence type="ECO:0000313" key="2">
    <source>
        <dbReference type="Proteomes" id="UP000887116"/>
    </source>
</evidence>
<gene>
    <name evidence="1" type="ORF">TNCT_251541</name>
</gene>
<evidence type="ECO:0000313" key="1">
    <source>
        <dbReference type="EMBL" id="GFR06084.1"/>
    </source>
</evidence>
<organism evidence="1 2">
    <name type="scientific">Trichonephila clavata</name>
    <name type="common">Joro spider</name>
    <name type="synonym">Nephila clavata</name>
    <dbReference type="NCBI Taxonomy" id="2740835"/>
    <lineage>
        <taxon>Eukaryota</taxon>
        <taxon>Metazoa</taxon>
        <taxon>Ecdysozoa</taxon>
        <taxon>Arthropoda</taxon>
        <taxon>Chelicerata</taxon>
        <taxon>Arachnida</taxon>
        <taxon>Araneae</taxon>
        <taxon>Araneomorphae</taxon>
        <taxon>Entelegynae</taxon>
        <taxon>Araneoidea</taxon>
        <taxon>Nephilidae</taxon>
        <taxon>Trichonephila</taxon>
    </lineage>
</organism>
<dbReference type="OrthoDB" id="6433419at2759"/>
<sequence>MLDVFQTKTLRFITRGVKYTLAIATHLLCDLQLTTNLVWRNAAILYNRLTRLPNISFWREYYFNRSRDLRAQKDFLQCVLEIAQSNAINEKA</sequence>
<dbReference type="Proteomes" id="UP000887116">
    <property type="component" value="Unassembled WGS sequence"/>
</dbReference>
<dbReference type="AlphaFoldDB" id="A0A8X6LG94"/>
<comment type="caution">
    <text evidence="1">The sequence shown here is derived from an EMBL/GenBank/DDBJ whole genome shotgun (WGS) entry which is preliminary data.</text>
</comment>
<protein>
    <submittedName>
        <fullName evidence="1">Uncharacterized protein</fullName>
    </submittedName>
</protein>
<proteinExistence type="predicted"/>
<name>A0A8X6LG94_TRICU</name>
<dbReference type="EMBL" id="BMAO01025947">
    <property type="protein sequence ID" value="GFR06084.1"/>
    <property type="molecule type" value="Genomic_DNA"/>
</dbReference>